<evidence type="ECO:0000256" key="2">
    <source>
        <dbReference type="ARBA" id="ARBA00022741"/>
    </source>
</evidence>
<dbReference type="CDD" id="cd05387">
    <property type="entry name" value="BY-kinase"/>
    <property type="match status" value="1"/>
</dbReference>
<dbReference type="RefSeq" id="WP_149111860.1">
    <property type="nucleotide sequence ID" value="NZ_CP042425.1"/>
</dbReference>
<dbReference type="EMBL" id="CP042425">
    <property type="protein sequence ID" value="QEL17217.1"/>
    <property type="molecule type" value="Genomic_DNA"/>
</dbReference>
<evidence type="ECO:0000256" key="6">
    <source>
        <dbReference type="SAM" id="Coils"/>
    </source>
</evidence>
<keyword evidence="7" id="KW-0472">Membrane</keyword>
<evidence type="ECO:0000313" key="9">
    <source>
        <dbReference type="EMBL" id="QEL17217.1"/>
    </source>
</evidence>
<dbReference type="NCBIfam" id="TIGR01007">
    <property type="entry name" value="eps_fam"/>
    <property type="match status" value="1"/>
</dbReference>
<keyword evidence="7" id="KW-0812">Transmembrane</keyword>
<sequence length="751" mass="83557">MRRSPEGDQQGNAALAQYSAPTYSIPGGAYSAAPSPVSLPSPVGNRNVPTFMGLLNALKRRWVLASFLGLLVAAAAAVALWIAAPQGKHQVKALLEITPENVGLMPGANQQNDSNTSNFKENQMVLIKTRTILTRVVQNEKLKDTQLVKTSDDPAKVIEDMLRLRWEAPDLMAVTMNGDRPDELKEVLDVLVQTFKAESSAKETERRRAQKDILVKLREKYQKDIDDIMRAGHLRGDMNAPQTPEMFNEKVKDVGDELRKARSAKREAEVKLAALDDQVKAANDEAASLQTKKFTDEQIEAALLRDKEPALVGFQAELEVAQAKLKARQGAYKDADNPRIVEVQDEIKDIIARRAALTSQRRSDVETKLRAERRDEIEKGQRLIQIERTTAQSNLTKYSQAVTELESRLEVMNRMGIEVIKQDREIKPKMEQKQKIEEQIEQLNLWLSSGGRIEIREKAVIMYNHNQRQKMLYSGMIGVAMFLVVLTLVAFLEWRTRRVDGVDQVVNEIGMRVIGTIPAFPSRQSIKTGEADANQNWRFILNESVNSTRTMLLHTAKTQSMQVIMVTSAMQGEGKTSLSSQLATSMATAGLRTLIVDCDLRNPSMHRLFDLPLAPGCSEILLSELDVSDAVQPTTVPNLWVIPAGQCSNRVISALAQGHQLESLFNRLRGQFDFIVVDSCPVLPVADTLLIGQHVDGVLISILQDISQLPKVLDASDRLSQLNIPLLGAVVNGIKTDIHAYGYNYVKQLPA</sequence>
<keyword evidence="6" id="KW-0175">Coiled coil</keyword>
<dbReference type="Gene3D" id="3.40.50.300">
    <property type="entry name" value="P-loop containing nucleotide triphosphate hydrolases"/>
    <property type="match status" value="1"/>
</dbReference>
<feature type="transmembrane region" description="Helical" evidence="7">
    <location>
        <begin position="62"/>
        <end position="84"/>
    </location>
</feature>
<organism evidence="9 10">
    <name type="scientific">Limnoglobus roseus</name>
    <dbReference type="NCBI Taxonomy" id="2598579"/>
    <lineage>
        <taxon>Bacteria</taxon>
        <taxon>Pseudomonadati</taxon>
        <taxon>Planctomycetota</taxon>
        <taxon>Planctomycetia</taxon>
        <taxon>Gemmatales</taxon>
        <taxon>Gemmataceae</taxon>
        <taxon>Limnoglobus</taxon>
    </lineage>
</organism>
<keyword evidence="7" id="KW-1133">Transmembrane helix</keyword>
<dbReference type="InterPro" id="IPR025669">
    <property type="entry name" value="AAA_dom"/>
</dbReference>
<dbReference type="PANTHER" id="PTHR32309">
    <property type="entry name" value="TYROSINE-PROTEIN KINASE"/>
    <property type="match status" value="1"/>
</dbReference>
<keyword evidence="2" id="KW-0547">Nucleotide-binding</keyword>
<gene>
    <name evidence="9" type="ORF">PX52LOC_04200</name>
</gene>
<keyword evidence="5" id="KW-0829">Tyrosine-protein kinase</keyword>
<evidence type="ECO:0000313" key="10">
    <source>
        <dbReference type="Proteomes" id="UP000324974"/>
    </source>
</evidence>
<evidence type="ECO:0000256" key="1">
    <source>
        <dbReference type="ARBA" id="ARBA00022679"/>
    </source>
</evidence>
<dbReference type="GO" id="GO:0004715">
    <property type="term" value="F:non-membrane spanning protein tyrosine kinase activity"/>
    <property type="evidence" value="ECO:0007669"/>
    <property type="project" value="UniProtKB-EC"/>
</dbReference>
<evidence type="ECO:0000256" key="7">
    <source>
        <dbReference type="SAM" id="Phobius"/>
    </source>
</evidence>
<keyword evidence="4" id="KW-0067">ATP-binding</keyword>
<keyword evidence="10" id="KW-1185">Reference proteome</keyword>
<dbReference type="InterPro" id="IPR005702">
    <property type="entry name" value="Wzc-like_C"/>
</dbReference>
<dbReference type="Proteomes" id="UP000324974">
    <property type="component" value="Chromosome"/>
</dbReference>
<proteinExistence type="predicted"/>
<dbReference type="InterPro" id="IPR050445">
    <property type="entry name" value="Bact_polysacc_biosynth/exp"/>
</dbReference>
<evidence type="ECO:0000259" key="8">
    <source>
        <dbReference type="Pfam" id="PF13614"/>
    </source>
</evidence>
<keyword evidence="3" id="KW-0418">Kinase</keyword>
<name>A0A5C1AGE3_9BACT</name>
<keyword evidence="1" id="KW-0808">Transferase</keyword>
<evidence type="ECO:0000256" key="5">
    <source>
        <dbReference type="ARBA" id="ARBA00023137"/>
    </source>
</evidence>
<reference evidence="10" key="1">
    <citation type="submission" date="2019-08" db="EMBL/GenBank/DDBJ databases">
        <title>Limnoglobus roseus gen. nov., sp. nov., a novel freshwater planctomycete with a giant genome from the family Gemmataceae.</title>
        <authorList>
            <person name="Kulichevskaya I.S."/>
            <person name="Naumoff D.G."/>
            <person name="Miroshnikov K."/>
            <person name="Ivanova A."/>
            <person name="Philippov D.A."/>
            <person name="Hakobyan A."/>
            <person name="Rijpstra I.C."/>
            <person name="Sinninghe Damste J.S."/>
            <person name="Liesack W."/>
            <person name="Dedysh S.N."/>
        </authorList>
    </citation>
    <scope>NUCLEOTIDE SEQUENCE [LARGE SCALE GENOMIC DNA]</scope>
    <source>
        <strain evidence="10">PX52</strain>
    </source>
</reference>
<feature type="coiled-coil region" evidence="6">
    <location>
        <begin position="251"/>
        <end position="292"/>
    </location>
</feature>
<dbReference type="GO" id="GO:0005524">
    <property type="term" value="F:ATP binding"/>
    <property type="evidence" value="ECO:0007669"/>
    <property type="project" value="UniProtKB-KW"/>
</dbReference>
<dbReference type="AlphaFoldDB" id="A0A5C1AGE3"/>
<dbReference type="GO" id="GO:0005886">
    <property type="term" value="C:plasma membrane"/>
    <property type="evidence" value="ECO:0007669"/>
    <property type="project" value="TreeGrafter"/>
</dbReference>
<evidence type="ECO:0000256" key="4">
    <source>
        <dbReference type="ARBA" id="ARBA00022840"/>
    </source>
</evidence>
<evidence type="ECO:0000256" key="3">
    <source>
        <dbReference type="ARBA" id="ARBA00022777"/>
    </source>
</evidence>
<feature type="transmembrane region" description="Helical" evidence="7">
    <location>
        <begin position="471"/>
        <end position="492"/>
    </location>
</feature>
<dbReference type="PANTHER" id="PTHR32309:SF31">
    <property type="entry name" value="CAPSULAR EXOPOLYSACCHARIDE FAMILY"/>
    <property type="match status" value="1"/>
</dbReference>
<protein>
    <submittedName>
        <fullName evidence="9">Exopolysaccharide biosynthesis protein</fullName>
    </submittedName>
</protein>
<dbReference type="KEGG" id="lrs:PX52LOC_04200"/>
<accession>A0A5C1AGE3</accession>
<dbReference type="InterPro" id="IPR027417">
    <property type="entry name" value="P-loop_NTPase"/>
</dbReference>
<dbReference type="SUPFAM" id="SSF52540">
    <property type="entry name" value="P-loop containing nucleoside triphosphate hydrolases"/>
    <property type="match status" value="1"/>
</dbReference>
<feature type="domain" description="AAA" evidence="8">
    <location>
        <begin position="561"/>
        <end position="688"/>
    </location>
</feature>
<dbReference type="OrthoDB" id="9775724at2"/>
<dbReference type="Pfam" id="PF13614">
    <property type="entry name" value="AAA_31"/>
    <property type="match status" value="1"/>
</dbReference>